<proteinExistence type="predicted"/>
<protein>
    <submittedName>
        <fullName evidence="3">Uncharacterized protein</fullName>
    </submittedName>
</protein>
<evidence type="ECO:0000313" key="3">
    <source>
        <dbReference type="EMBL" id="KIJ47770.1"/>
    </source>
</evidence>
<evidence type="ECO:0000256" key="1">
    <source>
        <dbReference type="SAM" id="Coils"/>
    </source>
</evidence>
<dbReference type="Proteomes" id="UP000054279">
    <property type="component" value="Unassembled WGS sequence"/>
</dbReference>
<organism evidence="3 4">
    <name type="scientific">Sphaerobolus stellatus (strain SS14)</name>
    <dbReference type="NCBI Taxonomy" id="990650"/>
    <lineage>
        <taxon>Eukaryota</taxon>
        <taxon>Fungi</taxon>
        <taxon>Dikarya</taxon>
        <taxon>Basidiomycota</taxon>
        <taxon>Agaricomycotina</taxon>
        <taxon>Agaricomycetes</taxon>
        <taxon>Phallomycetidae</taxon>
        <taxon>Geastrales</taxon>
        <taxon>Sphaerobolaceae</taxon>
        <taxon>Sphaerobolus</taxon>
    </lineage>
</organism>
<evidence type="ECO:0000256" key="2">
    <source>
        <dbReference type="SAM" id="MobiDB-lite"/>
    </source>
</evidence>
<feature type="region of interest" description="Disordered" evidence="2">
    <location>
        <begin position="1"/>
        <end position="21"/>
    </location>
</feature>
<gene>
    <name evidence="3" type="ORF">M422DRAFT_248334</name>
</gene>
<keyword evidence="1" id="KW-0175">Coiled coil</keyword>
<feature type="coiled-coil region" evidence="1">
    <location>
        <begin position="80"/>
        <end position="110"/>
    </location>
</feature>
<accession>A0A0C9W4J2</accession>
<evidence type="ECO:0000313" key="4">
    <source>
        <dbReference type="Proteomes" id="UP000054279"/>
    </source>
</evidence>
<dbReference type="HOGENOM" id="CLU_1367016_0_0_1"/>
<name>A0A0C9W4J2_SPHS4</name>
<dbReference type="EMBL" id="KN837100">
    <property type="protein sequence ID" value="KIJ47770.1"/>
    <property type="molecule type" value="Genomic_DNA"/>
</dbReference>
<sequence>MPPKMKAKTLPDRGLGIDSEDPVPLYKSRRLSLVNAADRILKNIPTPLKGFQVLINQALENNLDLDIEIKLVALEQLERLERIRRKEMEHQELKKKLEEAQQKRQRIRPNQKRSIPETVPYNILSLSLDKSASTEGCPYIYFIFKSTNAITSSRLAKGLFTEHIYLGSFIRAVEIISARVSSLPGYFEYFSKDIDAVPIF</sequence>
<reference evidence="3 4" key="1">
    <citation type="submission" date="2014-06" db="EMBL/GenBank/DDBJ databases">
        <title>Evolutionary Origins and Diversification of the Mycorrhizal Mutualists.</title>
        <authorList>
            <consortium name="DOE Joint Genome Institute"/>
            <consortium name="Mycorrhizal Genomics Consortium"/>
            <person name="Kohler A."/>
            <person name="Kuo A."/>
            <person name="Nagy L.G."/>
            <person name="Floudas D."/>
            <person name="Copeland A."/>
            <person name="Barry K.W."/>
            <person name="Cichocki N."/>
            <person name="Veneault-Fourrey C."/>
            <person name="LaButti K."/>
            <person name="Lindquist E.A."/>
            <person name="Lipzen A."/>
            <person name="Lundell T."/>
            <person name="Morin E."/>
            <person name="Murat C."/>
            <person name="Riley R."/>
            <person name="Ohm R."/>
            <person name="Sun H."/>
            <person name="Tunlid A."/>
            <person name="Henrissat B."/>
            <person name="Grigoriev I.V."/>
            <person name="Hibbett D.S."/>
            <person name="Martin F."/>
        </authorList>
    </citation>
    <scope>NUCLEOTIDE SEQUENCE [LARGE SCALE GENOMIC DNA]</scope>
    <source>
        <strain evidence="3 4">SS14</strain>
    </source>
</reference>
<keyword evidence="4" id="KW-1185">Reference proteome</keyword>
<dbReference type="AlphaFoldDB" id="A0A0C9W4J2"/>